<dbReference type="InterPro" id="IPR057204">
    <property type="entry name" value="DUF7882"/>
</dbReference>
<name>A0ABT6KK42_9MICO</name>
<reference evidence="2 3" key="1">
    <citation type="submission" date="2023-04" db="EMBL/GenBank/DDBJ databases">
        <title>Genome Encyclopedia of Bacteria and Archaea VI: Functional Genomics of Type Strains.</title>
        <authorList>
            <person name="Whitman W."/>
        </authorList>
    </citation>
    <scope>NUCLEOTIDE SEQUENCE [LARGE SCALE GENOMIC DNA]</scope>
    <source>
        <strain evidence="2 3">SG_E_30_P1</strain>
    </source>
</reference>
<dbReference type="RefSeq" id="WP_322132563.1">
    <property type="nucleotide sequence ID" value="NZ_CP085036.1"/>
</dbReference>
<proteinExistence type="predicted"/>
<evidence type="ECO:0000313" key="3">
    <source>
        <dbReference type="Proteomes" id="UP001160142"/>
    </source>
</evidence>
<feature type="domain" description="DUF7882" evidence="1">
    <location>
        <begin position="1"/>
        <end position="95"/>
    </location>
</feature>
<dbReference type="Proteomes" id="UP001160142">
    <property type="component" value="Unassembled WGS sequence"/>
</dbReference>
<sequence length="102" mass="11321">MGLLKYDKITASFDDRVLAHLQPVVWGKLRRGESFSFTWNDSLNEGSGRKSIWLTQGVPIVFEYFGSRAPVLNPHWIQALTKSANSPGGLVVVPEPTAPPRD</sequence>
<dbReference type="Pfam" id="PF25355">
    <property type="entry name" value="DUF7882"/>
    <property type="match status" value="1"/>
</dbReference>
<keyword evidence="3" id="KW-1185">Reference proteome</keyword>
<evidence type="ECO:0000313" key="2">
    <source>
        <dbReference type="EMBL" id="MDH6180199.1"/>
    </source>
</evidence>
<protein>
    <recommendedName>
        <fullName evidence="1">DUF7882 domain-containing protein</fullName>
    </recommendedName>
</protein>
<accession>A0ABT6KK42</accession>
<dbReference type="EMBL" id="JARXVQ010000001">
    <property type="protein sequence ID" value="MDH6180199.1"/>
    <property type="molecule type" value="Genomic_DNA"/>
</dbReference>
<gene>
    <name evidence="2" type="ORF">M2152_000381</name>
</gene>
<evidence type="ECO:0000259" key="1">
    <source>
        <dbReference type="Pfam" id="PF25355"/>
    </source>
</evidence>
<comment type="caution">
    <text evidence="2">The sequence shown here is derived from an EMBL/GenBank/DDBJ whole genome shotgun (WGS) entry which is preliminary data.</text>
</comment>
<organism evidence="2 3">
    <name type="scientific">Antiquaquibacter oligotrophicus</name>
    <dbReference type="NCBI Taxonomy" id="2880260"/>
    <lineage>
        <taxon>Bacteria</taxon>
        <taxon>Bacillati</taxon>
        <taxon>Actinomycetota</taxon>
        <taxon>Actinomycetes</taxon>
        <taxon>Micrococcales</taxon>
        <taxon>Microbacteriaceae</taxon>
        <taxon>Antiquaquibacter</taxon>
    </lineage>
</organism>